<gene>
    <name evidence="2" type="ORF">ACU52_02345</name>
</gene>
<protein>
    <recommendedName>
        <fullName evidence="4">PD-(D/E)XK nuclease superfamily protein</fullName>
    </recommendedName>
</protein>
<evidence type="ECO:0008006" key="4">
    <source>
        <dbReference type="Google" id="ProtNLM"/>
    </source>
</evidence>
<dbReference type="Proteomes" id="UP000036951">
    <property type="component" value="Unassembled WGS sequence"/>
</dbReference>
<feature type="coiled-coil region" evidence="1">
    <location>
        <begin position="212"/>
        <end position="239"/>
    </location>
</feature>
<dbReference type="AlphaFoldDB" id="A0A8E1QZF1"/>
<keyword evidence="1" id="KW-0175">Coiled coil</keyword>
<evidence type="ECO:0000256" key="1">
    <source>
        <dbReference type="SAM" id="Coils"/>
    </source>
</evidence>
<reference evidence="2 3" key="1">
    <citation type="submission" date="2015-06" db="EMBL/GenBank/DDBJ databases">
        <title>Prevotella sp. 109, sp. nov., a novel member of the family Prevotellaceae isolated from human faeces.</title>
        <authorList>
            <person name="Shkoporov A.N."/>
            <person name="Chaplin A.V."/>
            <person name="Kafarskaia L.I."/>
            <person name="Efimov B.A."/>
        </authorList>
    </citation>
    <scope>NUCLEOTIDE SEQUENCE [LARGE SCALE GENOMIC DNA]</scope>
    <source>
        <strain evidence="2 3">109</strain>
    </source>
</reference>
<sequence>MVDLLGDALHTENLRETAHCRILYGLLQNKDIQKDFIEYFLPDIDCSFESIEIPYPDKRRIDLTIKGDTFFLIIENKINGACEQNKQIDRYVQTALNYYSANEIYVLYLCGESNKYPSEYSISSDTKDLLCDRIICKNYKDNITPWVASVYEHVDFDEQPFLKSALLMYRTYLENKYKINSQYKEMNNKLDQTIIETLGLESMSLKEKINVVEDQINNIDKISERLSSLLQEYKSQNNEKNIRQWYDECVKILSGHPVLTMADNIEFGFDFKYRNTRFRCCVSYDNNKKPFWGISGLTENIYSRPNVFNDLQNFVLQSNKGFHNNEYNSKEWAVSDYEDESEIVNKFITLTRLICSSEQCTLIE</sequence>
<name>A0A8E1QZF1_9BACT</name>
<proteinExistence type="predicted"/>
<accession>A0A8E1QZF1</accession>
<evidence type="ECO:0000313" key="3">
    <source>
        <dbReference type="Proteomes" id="UP000036951"/>
    </source>
</evidence>
<dbReference type="EMBL" id="LFQU01000002">
    <property type="protein sequence ID" value="KOO69508.1"/>
    <property type="molecule type" value="Genomic_DNA"/>
</dbReference>
<evidence type="ECO:0000313" key="2">
    <source>
        <dbReference type="EMBL" id="KOO69508.1"/>
    </source>
</evidence>
<comment type="caution">
    <text evidence="2">The sequence shown here is derived from an EMBL/GenBank/DDBJ whole genome shotgun (WGS) entry which is preliminary data.</text>
</comment>
<organism evidence="2 3">
    <name type="scientific">Xylanibacter rarus</name>
    <dbReference type="NCBI Taxonomy" id="1676614"/>
    <lineage>
        <taxon>Bacteria</taxon>
        <taxon>Pseudomonadati</taxon>
        <taxon>Bacteroidota</taxon>
        <taxon>Bacteroidia</taxon>
        <taxon>Bacteroidales</taxon>
        <taxon>Prevotellaceae</taxon>
        <taxon>Xylanibacter</taxon>
    </lineage>
</organism>
<keyword evidence="3" id="KW-1185">Reference proteome</keyword>